<comment type="similarity">
    <text evidence="1">Belongs to the peptidase S33 family.</text>
</comment>
<protein>
    <submittedName>
        <fullName evidence="4">Alpha/beta hydrolase</fullName>
    </submittedName>
</protein>
<dbReference type="PANTHER" id="PTHR43798">
    <property type="entry name" value="MONOACYLGLYCEROL LIPASE"/>
    <property type="match status" value="1"/>
</dbReference>
<dbReference type="InterPro" id="IPR000073">
    <property type="entry name" value="AB_hydrolase_1"/>
</dbReference>
<keyword evidence="2 4" id="KW-0378">Hydrolase</keyword>
<dbReference type="EMBL" id="JAAIWM010000004">
    <property type="protein sequence ID" value="NEY72629.1"/>
    <property type="molecule type" value="Genomic_DNA"/>
</dbReference>
<dbReference type="RefSeq" id="WP_163180088.1">
    <property type="nucleotide sequence ID" value="NZ_JAAIWM010000004.1"/>
</dbReference>
<dbReference type="PRINTS" id="PR00111">
    <property type="entry name" value="ABHYDROLASE"/>
</dbReference>
<dbReference type="PRINTS" id="PR00793">
    <property type="entry name" value="PROAMNOPTASE"/>
</dbReference>
<dbReference type="InterPro" id="IPR002410">
    <property type="entry name" value="Peptidase_S33"/>
</dbReference>
<evidence type="ECO:0000313" key="4">
    <source>
        <dbReference type="EMBL" id="NEY72629.1"/>
    </source>
</evidence>
<accession>A0A6M0QA72</accession>
<feature type="domain" description="AB hydrolase-1" evidence="3">
    <location>
        <begin position="22"/>
        <end position="261"/>
    </location>
</feature>
<comment type="caution">
    <text evidence="4">The sequence shown here is derived from an EMBL/GenBank/DDBJ whole genome shotgun (WGS) entry which is preliminary data.</text>
</comment>
<gene>
    <name evidence="4" type="ORF">G4D63_12905</name>
</gene>
<dbReference type="SUPFAM" id="SSF53474">
    <property type="entry name" value="alpha/beta-Hydrolases"/>
    <property type="match status" value="1"/>
</dbReference>
<dbReference type="PANTHER" id="PTHR43798:SF31">
    <property type="entry name" value="AB HYDROLASE SUPERFAMILY PROTEIN YCLE"/>
    <property type="match status" value="1"/>
</dbReference>
<dbReference type="Proteomes" id="UP000481043">
    <property type="component" value="Unassembled WGS sequence"/>
</dbReference>
<evidence type="ECO:0000313" key="5">
    <source>
        <dbReference type="Proteomes" id="UP000481043"/>
    </source>
</evidence>
<keyword evidence="5" id="KW-1185">Reference proteome</keyword>
<proteinExistence type="inferred from homology"/>
<organism evidence="4 5">
    <name type="scientific">Bacillus mesophilus</name>
    <dbReference type="NCBI Taxonomy" id="1808955"/>
    <lineage>
        <taxon>Bacteria</taxon>
        <taxon>Bacillati</taxon>
        <taxon>Bacillota</taxon>
        <taxon>Bacilli</taxon>
        <taxon>Bacillales</taxon>
        <taxon>Bacillaceae</taxon>
        <taxon>Bacillus</taxon>
    </lineage>
</organism>
<evidence type="ECO:0000256" key="1">
    <source>
        <dbReference type="ARBA" id="ARBA00010088"/>
    </source>
</evidence>
<dbReference type="InterPro" id="IPR029058">
    <property type="entry name" value="AB_hydrolase_fold"/>
</dbReference>
<evidence type="ECO:0000256" key="2">
    <source>
        <dbReference type="ARBA" id="ARBA00022801"/>
    </source>
</evidence>
<dbReference type="Gene3D" id="3.40.50.1820">
    <property type="entry name" value="alpha/beta hydrolase"/>
    <property type="match status" value="1"/>
</dbReference>
<reference evidence="4 5" key="1">
    <citation type="submission" date="2020-02" db="EMBL/GenBank/DDBJ databases">
        <title>Bacillus aquiflavi sp. nov., isolated from yellow water of strong flavor Chinese baijiu in Yibin region of China.</title>
        <authorList>
            <person name="Xie J."/>
        </authorList>
    </citation>
    <scope>NUCLEOTIDE SEQUENCE [LARGE SCALE GENOMIC DNA]</scope>
    <source>
        <strain evidence="4 5">SA4</strain>
    </source>
</reference>
<dbReference type="InterPro" id="IPR050266">
    <property type="entry name" value="AB_hydrolase_sf"/>
</dbReference>
<dbReference type="Pfam" id="PF00561">
    <property type="entry name" value="Abhydrolase_1"/>
    <property type="match status" value="1"/>
</dbReference>
<dbReference type="GO" id="GO:0016020">
    <property type="term" value="C:membrane"/>
    <property type="evidence" value="ECO:0007669"/>
    <property type="project" value="TreeGrafter"/>
</dbReference>
<dbReference type="AlphaFoldDB" id="A0A6M0QA72"/>
<evidence type="ECO:0000259" key="3">
    <source>
        <dbReference type="Pfam" id="PF00561"/>
    </source>
</evidence>
<name>A0A6M0QA72_9BACI</name>
<sequence length="283" mass="32510">MFTTINDCEIYYEVHGKDDGKAIFFIHGAPGLGDCRADLHAFKSLGDQYKLVFLDMRGSGRSEDKPPYSHEQWTADIDELRKQLNLDKIMIHGGSYGGFLSLEYVLRYQDHVSHVLLRDTAANQDYHHLSTERALKANLPSVTEEVLDRLWKGETTSDEDLKEIFGALLPLYTVEQNPDQIQDRIDSIFYHYETHNYAFKVNQPNYNIQDQLKSINVPVLVSVGRHDWVTPVECSETIAKELTNSTLIIYENSGHSPHVEENEKYLENVRQFINGTSKEEVTQ</sequence>
<dbReference type="GO" id="GO:0006508">
    <property type="term" value="P:proteolysis"/>
    <property type="evidence" value="ECO:0007669"/>
    <property type="project" value="InterPro"/>
</dbReference>
<dbReference type="GO" id="GO:0004177">
    <property type="term" value="F:aminopeptidase activity"/>
    <property type="evidence" value="ECO:0007669"/>
    <property type="project" value="UniProtKB-EC"/>
</dbReference>